<dbReference type="InterPro" id="IPR023606">
    <property type="entry name" value="CoA-Trfase_III_dom_1_sf"/>
</dbReference>
<dbReference type="InterPro" id="IPR050509">
    <property type="entry name" value="CoA-transferase_III"/>
</dbReference>
<dbReference type="AlphaFoldDB" id="A0AA41WDM3"/>
<keyword evidence="3" id="KW-1185">Reference proteome</keyword>
<gene>
    <name evidence="2" type="ORF">NET02_04545</name>
</gene>
<dbReference type="RefSeq" id="WP_284056184.1">
    <property type="nucleotide sequence ID" value="NZ_JAMSLR010000002.1"/>
</dbReference>
<dbReference type="GO" id="GO:0016740">
    <property type="term" value="F:transferase activity"/>
    <property type="evidence" value="ECO:0007669"/>
    <property type="project" value="UniProtKB-KW"/>
</dbReference>
<dbReference type="Gene3D" id="3.30.1540.10">
    <property type="entry name" value="formyl-coa transferase, domain 3"/>
    <property type="match status" value="1"/>
</dbReference>
<comment type="caution">
    <text evidence="2">The sequence shown here is derived from an EMBL/GenBank/DDBJ whole genome shotgun (WGS) entry which is preliminary data.</text>
</comment>
<name>A0AA41WDM3_9BACT</name>
<dbReference type="EMBL" id="JAMSLR010000002">
    <property type="protein sequence ID" value="MCM8748405.1"/>
    <property type="molecule type" value="Genomic_DNA"/>
</dbReference>
<reference evidence="2" key="1">
    <citation type="submission" date="2022-06" db="EMBL/GenBank/DDBJ databases">
        <title>CFH 74404 Thermomicrobiaceae sp.</title>
        <authorList>
            <person name="Ming H."/>
            <person name="Li W.-J."/>
            <person name="Zhao Z."/>
        </authorList>
    </citation>
    <scope>NUCLEOTIDE SEQUENCE</scope>
    <source>
        <strain evidence="2">CFH 74404</strain>
    </source>
</reference>
<dbReference type="Pfam" id="PF02515">
    <property type="entry name" value="CoA_transf_3"/>
    <property type="match status" value="1"/>
</dbReference>
<dbReference type="PANTHER" id="PTHR48228">
    <property type="entry name" value="SUCCINYL-COA--D-CITRAMALATE COA-TRANSFERASE"/>
    <property type="match status" value="1"/>
</dbReference>
<protein>
    <submittedName>
        <fullName evidence="2">CoA transferase</fullName>
    </submittedName>
</protein>
<accession>A0AA41WDM3</accession>
<proteinExistence type="predicted"/>
<dbReference type="SUPFAM" id="SSF89796">
    <property type="entry name" value="CoA-transferase family III (CaiB/BaiF)"/>
    <property type="match status" value="1"/>
</dbReference>
<dbReference type="InterPro" id="IPR003673">
    <property type="entry name" value="CoA-Trfase_fam_III"/>
</dbReference>
<evidence type="ECO:0000256" key="1">
    <source>
        <dbReference type="ARBA" id="ARBA00022679"/>
    </source>
</evidence>
<dbReference type="Gene3D" id="3.40.50.10540">
    <property type="entry name" value="Crotonobetainyl-coa:carnitine coa-transferase, domain 1"/>
    <property type="match status" value="1"/>
</dbReference>
<dbReference type="Proteomes" id="UP001165306">
    <property type="component" value="Unassembled WGS sequence"/>
</dbReference>
<evidence type="ECO:0000313" key="2">
    <source>
        <dbReference type="EMBL" id="MCM8748405.1"/>
    </source>
</evidence>
<dbReference type="PANTHER" id="PTHR48228:SF6">
    <property type="entry name" value="L-CARNITINE COA-TRANSFERASE"/>
    <property type="match status" value="1"/>
</dbReference>
<evidence type="ECO:0000313" key="3">
    <source>
        <dbReference type="Proteomes" id="UP001165306"/>
    </source>
</evidence>
<organism evidence="2 3">
    <name type="scientific">Thermalbibacter longus</name>
    <dbReference type="NCBI Taxonomy" id="2951981"/>
    <lineage>
        <taxon>Bacteria</taxon>
        <taxon>Pseudomonadati</taxon>
        <taxon>Thermomicrobiota</taxon>
        <taxon>Thermomicrobia</taxon>
        <taxon>Thermomicrobiales</taxon>
        <taxon>Thermomicrobiaceae</taxon>
        <taxon>Thermalbibacter</taxon>
    </lineage>
</organism>
<dbReference type="InterPro" id="IPR044855">
    <property type="entry name" value="CoA-Trfase_III_dom3_sf"/>
</dbReference>
<keyword evidence="1 2" id="KW-0808">Transferase</keyword>
<sequence>MPKPLAGIRVLDLSRLVAGGMLGMLLGDFGADVVKVEQPGRGDPLRTWTTGDRPYWWRVYGRNKRSITLNMAHPRGRHLLLHLVPRFDVLVESFVPGKLESWGLGPDALLERNPKLVIVRISGWGQDGPYRDRPGFGTLVEAASGLAAMTGEPDGPPLLPPFPMADMYAALYAASATLMALYHRDVHDGSGQVIDVALFEAIFSVLGPLAAEYAELGVVRTRQGSRSRNAAPRGIYRTADGEYLAVSASTPDTAERFLRAYGLGYLLEDPRFATNEARVRHARELDRLVEEAIASRTLEENRQIIERHRLTAVPVQTIADIARDPHWQARGLFLDVVDEQGFVRMHRVIPLLSETPGEIRHPGPALGADNDAIYRDELGLSDEELQELRAEGII</sequence>